<evidence type="ECO:0000256" key="2">
    <source>
        <dbReference type="ARBA" id="ARBA00022475"/>
    </source>
</evidence>
<reference evidence="8 9" key="1">
    <citation type="submission" date="2015-01" db="EMBL/GenBank/DDBJ databases">
        <title>Draft genome of the acidophilic iron oxidizer Ferrimicrobium acidiphilum strain T23.</title>
        <authorList>
            <person name="Poehlein A."/>
            <person name="Eisen S."/>
            <person name="Schloemann M."/>
            <person name="Johnson B.D."/>
            <person name="Daniel R."/>
            <person name="Muehling M."/>
        </authorList>
    </citation>
    <scope>NUCLEOTIDE SEQUENCE [LARGE SCALE GENOMIC DNA]</scope>
    <source>
        <strain evidence="8 9">T23</strain>
    </source>
</reference>
<feature type="domain" description="ABC3 transporter permease C-terminal" evidence="7">
    <location>
        <begin position="736"/>
        <end position="854"/>
    </location>
</feature>
<evidence type="ECO:0000256" key="6">
    <source>
        <dbReference type="SAM" id="Phobius"/>
    </source>
</evidence>
<feature type="transmembrane region" description="Helical" evidence="6">
    <location>
        <begin position="133"/>
        <end position="156"/>
    </location>
</feature>
<evidence type="ECO:0000256" key="4">
    <source>
        <dbReference type="ARBA" id="ARBA00022989"/>
    </source>
</evidence>
<keyword evidence="4 6" id="KW-1133">Transmembrane helix</keyword>
<evidence type="ECO:0000313" key="8">
    <source>
        <dbReference type="EMBL" id="KJE75235.1"/>
    </source>
</evidence>
<name>A0A0D8FPN0_9ACTN</name>
<feature type="transmembrane region" description="Helical" evidence="6">
    <location>
        <begin position="775"/>
        <end position="801"/>
    </location>
</feature>
<gene>
    <name evidence="8" type="ORF">FEAC_30310</name>
</gene>
<feature type="transmembrane region" description="Helical" evidence="6">
    <location>
        <begin position="353"/>
        <end position="373"/>
    </location>
</feature>
<evidence type="ECO:0000256" key="3">
    <source>
        <dbReference type="ARBA" id="ARBA00022692"/>
    </source>
</evidence>
<dbReference type="GO" id="GO:0005886">
    <property type="term" value="C:plasma membrane"/>
    <property type="evidence" value="ECO:0007669"/>
    <property type="project" value="UniProtKB-SubCell"/>
</dbReference>
<dbReference type="RefSeq" id="WP_035392349.1">
    <property type="nucleotide sequence ID" value="NZ_JQKF01000089.1"/>
</dbReference>
<evidence type="ECO:0000256" key="5">
    <source>
        <dbReference type="ARBA" id="ARBA00023136"/>
    </source>
</evidence>
<comment type="subcellular location">
    <subcellularLocation>
        <location evidence="1">Cell membrane</location>
        <topology evidence="1">Multi-pass membrane protein</topology>
    </subcellularLocation>
</comment>
<proteinExistence type="predicted"/>
<evidence type="ECO:0000313" key="9">
    <source>
        <dbReference type="Proteomes" id="UP000032336"/>
    </source>
</evidence>
<dbReference type="AlphaFoldDB" id="A0A0D8FPN0"/>
<dbReference type="Pfam" id="PF02687">
    <property type="entry name" value="FtsX"/>
    <property type="match status" value="1"/>
</dbReference>
<feature type="transmembrane region" description="Helical" evidence="6">
    <location>
        <begin position="299"/>
        <end position="321"/>
    </location>
</feature>
<protein>
    <submittedName>
        <fullName evidence="8">FtsX-like permease family protein</fullName>
    </submittedName>
</protein>
<organism evidence="8 9">
    <name type="scientific">Ferrimicrobium acidiphilum DSM 19497</name>
    <dbReference type="NCBI Taxonomy" id="1121877"/>
    <lineage>
        <taxon>Bacteria</taxon>
        <taxon>Bacillati</taxon>
        <taxon>Actinomycetota</taxon>
        <taxon>Acidimicrobiia</taxon>
        <taxon>Acidimicrobiales</taxon>
        <taxon>Acidimicrobiaceae</taxon>
        <taxon>Ferrimicrobium</taxon>
    </lineage>
</organism>
<feature type="transmembrane region" description="Helical" evidence="6">
    <location>
        <begin position="224"/>
        <end position="247"/>
    </location>
</feature>
<comment type="caution">
    <text evidence="8">The sequence shown here is derived from an EMBL/GenBank/DDBJ whole genome shotgun (WGS) entry which is preliminary data.</text>
</comment>
<feature type="transmembrane region" description="Helical" evidence="6">
    <location>
        <begin position="821"/>
        <end position="854"/>
    </location>
</feature>
<keyword evidence="3 6" id="KW-0812">Transmembrane</keyword>
<keyword evidence="9" id="KW-1185">Reference proteome</keyword>
<accession>A0A0D8FPN0</accession>
<sequence>MTVGASASYHVVGTYAIPDISTRYWWDEEFFTFGATISPVTLDPMFVSPGFFGGKAAFGATTVGGLSSYEGVDRELQMSLRPEVVNIHNYQQSELVTARYRTQVAAREGLTASSGLASQIRAIVASQHSMSTLVTVIILELILLGLIVFGTLIWRMAQSRMGEFRLAQLRGVRPRGIVARAIGEPLVVLVIAAPLGFLGAYLTVSIIGRTYFAAGTKLYILPTTYLAGLAVIVAALVVTVIAAVTVLRRGVLEASRSALRNHGRFRALIDVLIVVIAAVLTAQLVIAPTNGNSVDPLAGAAPALLGAGFAIIVIALTGLALRGARRLTRKGRRISWYLAVRQLRARSPMLRQIIPFGMALALVVFGYGAQSVIARHRSDVASYEVGAGKVLTVSLPKHLGLSRAVDQADPGGHEAMAAELYRSKTGTTLALQASRFQAVSWPAALDAGSAATIEHRLVPLASKALTTNASSLTVTANTRGTIPAGVQVELTVSLYDEAQATPDLLVIPLYATPTTRSVSIPCRIDGCLLSGIGYLAISNGGVVNPSATFSIEIEHLGGIRNPSGSGVLASAWKAGINAPVKVGSSHPGLLSFTAYPATGGSDIAVVPASYPTYLPAIVSQSVKATLSANSVSAVGTGVTVGLDGNQINIRPILTLSSLPSVGADASIVDLTQAELAQDSASSASNQVWLAKGAPPSIIHRLQGEGVVIDSITSAHALAASYANEPLGLAERLFPIAAAAGIVVVLLGLAFELLVEGRGRIPEFAAIRVLGLTRARLVIGYILEATILVVAAAIAGVGAGLLGARLALPALPEIDSGLDGLHFGYALPVLGEIAIVAVVLVAAIVVGAIAALRIVGRASFDELRAGDR</sequence>
<feature type="transmembrane region" description="Helical" evidence="6">
    <location>
        <begin position="267"/>
        <end position="287"/>
    </location>
</feature>
<dbReference type="eggNOG" id="COG0577">
    <property type="taxonomic scope" value="Bacteria"/>
</dbReference>
<keyword evidence="5 6" id="KW-0472">Membrane</keyword>
<dbReference type="InterPro" id="IPR003838">
    <property type="entry name" value="ABC3_permease_C"/>
</dbReference>
<dbReference type="Proteomes" id="UP000032336">
    <property type="component" value="Unassembled WGS sequence"/>
</dbReference>
<feature type="transmembrane region" description="Helical" evidence="6">
    <location>
        <begin position="732"/>
        <end position="754"/>
    </location>
</feature>
<dbReference type="STRING" id="1121877.FEAC_30310"/>
<evidence type="ECO:0000259" key="7">
    <source>
        <dbReference type="Pfam" id="PF02687"/>
    </source>
</evidence>
<feature type="transmembrane region" description="Helical" evidence="6">
    <location>
        <begin position="177"/>
        <end position="204"/>
    </location>
</feature>
<dbReference type="EMBL" id="JXUW01000055">
    <property type="protein sequence ID" value="KJE75235.1"/>
    <property type="molecule type" value="Genomic_DNA"/>
</dbReference>
<evidence type="ECO:0000256" key="1">
    <source>
        <dbReference type="ARBA" id="ARBA00004651"/>
    </source>
</evidence>
<keyword evidence="2" id="KW-1003">Cell membrane</keyword>